<dbReference type="EMBL" id="BAAAFD010000003">
    <property type="protein sequence ID" value="GAA0855940.1"/>
    <property type="molecule type" value="Genomic_DNA"/>
</dbReference>
<dbReference type="InterPro" id="IPR011009">
    <property type="entry name" value="Kinase-like_dom_sf"/>
</dbReference>
<protein>
    <submittedName>
        <fullName evidence="2">DUF1679 domain-containing protein</fullName>
    </submittedName>
</protein>
<dbReference type="PANTHER" id="PTHR11012">
    <property type="entry name" value="PROTEIN KINASE-LIKE DOMAIN-CONTAINING"/>
    <property type="match status" value="1"/>
</dbReference>
<sequence length="325" mass="38020">MNSDIERALFNLLSGHFDAEEILRGERIQSLWSGYGEIVRYRIDGMAVVVKVVDPVGQGHHPRGWNTSLSHQRKLDSYHNEQTFYANYTHLTDSFCRVPKFIASGKQDDMRWLVMEDLDEQGFTYRCDDAPPTLIDKGIRWLAYFHALFLQHKTPDLWQVGTYWHLATRPDEYRNMTDGVLKQQARAIDHKLNQARHRTLVHGDAKLANFCFSADLEDLAAVDFQYVGRGVGIKDLVYFLGSCMNENELFTQAQHNVDQYFRYLEQALTHYNLECEFASLEQEWRNLVPFAWADFERFLMGWASEHHKLNRYSQQQTQVALQQIS</sequence>
<dbReference type="SMART" id="SM00587">
    <property type="entry name" value="CHK"/>
    <property type="match status" value="1"/>
</dbReference>
<evidence type="ECO:0000259" key="1">
    <source>
        <dbReference type="SMART" id="SM00587"/>
    </source>
</evidence>
<dbReference type="SUPFAM" id="SSF56112">
    <property type="entry name" value="Protein kinase-like (PK-like)"/>
    <property type="match status" value="1"/>
</dbReference>
<organism evidence="2 3">
    <name type="scientific">Aliiglaciecola litoralis</name>
    <dbReference type="NCBI Taxonomy" id="582857"/>
    <lineage>
        <taxon>Bacteria</taxon>
        <taxon>Pseudomonadati</taxon>
        <taxon>Pseudomonadota</taxon>
        <taxon>Gammaproteobacteria</taxon>
        <taxon>Alteromonadales</taxon>
        <taxon>Alteromonadaceae</taxon>
        <taxon>Aliiglaciecola</taxon>
    </lineage>
</organism>
<dbReference type="Proteomes" id="UP001500359">
    <property type="component" value="Unassembled WGS sequence"/>
</dbReference>
<dbReference type="PANTHER" id="PTHR11012:SF30">
    <property type="entry name" value="PROTEIN KINASE-LIKE DOMAIN-CONTAINING"/>
    <property type="match status" value="1"/>
</dbReference>
<name>A0ABP3WT21_9ALTE</name>
<reference evidence="3" key="1">
    <citation type="journal article" date="2019" name="Int. J. Syst. Evol. Microbiol.">
        <title>The Global Catalogue of Microorganisms (GCM) 10K type strain sequencing project: providing services to taxonomists for standard genome sequencing and annotation.</title>
        <authorList>
            <consortium name="The Broad Institute Genomics Platform"/>
            <consortium name="The Broad Institute Genome Sequencing Center for Infectious Disease"/>
            <person name="Wu L."/>
            <person name="Ma J."/>
        </authorList>
    </citation>
    <scope>NUCLEOTIDE SEQUENCE [LARGE SCALE GENOMIC DNA]</scope>
    <source>
        <strain evidence="3">JCM 15896</strain>
    </source>
</reference>
<dbReference type="Pfam" id="PF02958">
    <property type="entry name" value="EcKL"/>
    <property type="match status" value="1"/>
</dbReference>
<dbReference type="RefSeq" id="WP_343858513.1">
    <property type="nucleotide sequence ID" value="NZ_BAAAFD010000003.1"/>
</dbReference>
<feature type="domain" description="CHK kinase-like" evidence="1">
    <location>
        <begin position="113"/>
        <end position="270"/>
    </location>
</feature>
<accession>A0ABP3WT21</accession>
<evidence type="ECO:0000313" key="2">
    <source>
        <dbReference type="EMBL" id="GAA0855940.1"/>
    </source>
</evidence>
<dbReference type="Gene3D" id="3.90.1200.10">
    <property type="match status" value="1"/>
</dbReference>
<comment type="caution">
    <text evidence="2">The sequence shown here is derived from an EMBL/GenBank/DDBJ whole genome shotgun (WGS) entry which is preliminary data.</text>
</comment>
<evidence type="ECO:0000313" key="3">
    <source>
        <dbReference type="Proteomes" id="UP001500359"/>
    </source>
</evidence>
<dbReference type="InterPro" id="IPR004119">
    <property type="entry name" value="EcKL"/>
</dbReference>
<keyword evidence="3" id="KW-1185">Reference proteome</keyword>
<proteinExistence type="predicted"/>
<gene>
    <name evidence="2" type="ORF">GCM10009114_16130</name>
</gene>
<dbReference type="InterPro" id="IPR015897">
    <property type="entry name" value="CHK_kinase-like"/>
</dbReference>